<keyword evidence="5" id="KW-1185">Reference proteome</keyword>
<feature type="region of interest" description="Disordered" evidence="2">
    <location>
        <begin position="160"/>
        <end position="182"/>
    </location>
</feature>
<dbReference type="Pfam" id="PF13581">
    <property type="entry name" value="HATPase_c_2"/>
    <property type="match status" value="1"/>
</dbReference>
<keyword evidence="4" id="KW-0067">ATP-binding</keyword>
<feature type="domain" description="Histidine kinase/HSP90-like ATPase" evidence="3">
    <location>
        <begin position="47"/>
        <end position="150"/>
    </location>
</feature>
<evidence type="ECO:0000313" key="5">
    <source>
        <dbReference type="Proteomes" id="UP001220022"/>
    </source>
</evidence>
<evidence type="ECO:0000259" key="3">
    <source>
        <dbReference type="Pfam" id="PF13581"/>
    </source>
</evidence>
<dbReference type="InterPro" id="IPR050267">
    <property type="entry name" value="Anti-sigma-factor_SerPK"/>
</dbReference>
<sequence>MPSTRTAHAGEPYPIPADLASRAIARRICRGRRRVFDLDGSSLATPKRARVVVRTVLNDWQVTTATADDIVTIASELTTNTVTHAPSPRIAVVVSHQRYAVTIAVIGPAAPQTLRAVVPGAEAECGRGLAVVAGCADGWGYRAYGTQRALVWARVNLPRSATQGSNGRSRRRPADGPGGGAA</sequence>
<dbReference type="PANTHER" id="PTHR35526:SF3">
    <property type="entry name" value="ANTI-SIGMA-F FACTOR RSBW"/>
    <property type="match status" value="1"/>
</dbReference>
<protein>
    <submittedName>
        <fullName evidence="4">ATP-binding protein</fullName>
    </submittedName>
</protein>
<dbReference type="PANTHER" id="PTHR35526">
    <property type="entry name" value="ANTI-SIGMA-F FACTOR RSBW-RELATED"/>
    <property type="match status" value="1"/>
</dbReference>
<dbReference type="Gene3D" id="3.30.565.10">
    <property type="entry name" value="Histidine kinase-like ATPase, C-terminal domain"/>
    <property type="match status" value="1"/>
</dbReference>
<name>A0ABT5Z811_9ACTN</name>
<evidence type="ECO:0000256" key="1">
    <source>
        <dbReference type="ARBA" id="ARBA00022527"/>
    </source>
</evidence>
<organism evidence="4 5">
    <name type="scientific">Streptantibioticus ferralitis</name>
    <dbReference type="NCBI Taxonomy" id="236510"/>
    <lineage>
        <taxon>Bacteria</taxon>
        <taxon>Bacillati</taxon>
        <taxon>Actinomycetota</taxon>
        <taxon>Actinomycetes</taxon>
        <taxon>Kitasatosporales</taxon>
        <taxon>Streptomycetaceae</taxon>
        <taxon>Streptantibioticus</taxon>
    </lineage>
</organism>
<dbReference type="CDD" id="cd16936">
    <property type="entry name" value="HATPase_RsbW-like"/>
    <property type="match status" value="1"/>
</dbReference>
<keyword evidence="1" id="KW-0418">Kinase</keyword>
<gene>
    <name evidence="4" type="ORF">P2L57_29365</name>
</gene>
<proteinExistence type="predicted"/>
<dbReference type="EMBL" id="JARHTQ010000025">
    <property type="protein sequence ID" value="MDF2259681.1"/>
    <property type="molecule type" value="Genomic_DNA"/>
</dbReference>
<evidence type="ECO:0000313" key="4">
    <source>
        <dbReference type="EMBL" id="MDF2259681.1"/>
    </source>
</evidence>
<evidence type="ECO:0000256" key="2">
    <source>
        <dbReference type="SAM" id="MobiDB-lite"/>
    </source>
</evidence>
<comment type="caution">
    <text evidence="4">The sequence shown here is derived from an EMBL/GenBank/DDBJ whole genome shotgun (WGS) entry which is preliminary data.</text>
</comment>
<dbReference type="Proteomes" id="UP001220022">
    <property type="component" value="Unassembled WGS sequence"/>
</dbReference>
<keyword evidence="4" id="KW-0547">Nucleotide-binding</keyword>
<accession>A0ABT5Z811</accession>
<dbReference type="GO" id="GO:0005524">
    <property type="term" value="F:ATP binding"/>
    <property type="evidence" value="ECO:0007669"/>
    <property type="project" value="UniProtKB-KW"/>
</dbReference>
<dbReference type="InterPro" id="IPR036890">
    <property type="entry name" value="HATPase_C_sf"/>
</dbReference>
<keyword evidence="1" id="KW-0723">Serine/threonine-protein kinase</keyword>
<keyword evidence="1" id="KW-0808">Transferase</keyword>
<dbReference type="InterPro" id="IPR003594">
    <property type="entry name" value="HATPase_dom"/>
</dbReference>
<reference evidence="4 5" key="1">
    <citation type="submission" date="2023-03" db="EMBL/GenBank/DDBJ databases">
        <title>Draft genome sequence of type strain Streptomyces ferralitis JCM 14344.</title>
        <authorList>
            <person name="Klaysubun C."/>
            <person name="Duangmal K."/>
        </authorList>
    </citation>
    <scope>NUCLEOTIDE SEQUENCE [LARGE SCALE GENOMIC DNA]</scope>
    <source>
        <strain evidence="4 5">JCM 14344</strain>
    </source>
</reference>
<dbReference type="RefSeq" id="WP_275819531.1">
    <property type="nucleotide sequence ID" value="NZ_BAAANM010000028.1"/>
</dbReference>